<evidence type="ECO:0000313" key="3">
    <source>
        <dbReference type="Proteomes" id="UP001589865"/>
    </source>
</evidence>
<keyword evidence="3" id="KW-1185">Reference proteome</keyword>
<dbReference type="EMBL" id="JBHLUN010000012">
    <property type="protein sequence ID" value="MFC0409909.1"/>
    <property type="molecule type" value="Genomic_DNA"/>
</dbReference>
<evidence type="ECO:0000313" key="2">
    <source>
        <dbReference type="EMBL" id="MFC0409909.1"/>
    </source>
</evidence>
<dbReference type="Proteomes" id="UP001589865">
    <property type="component" value="Unassembled WGS sequence"/>
</dbReference>
<protein>
    <submittedName>
        <fullName evidence="2">Uncharacterized protein</fullName>
    </submittedName>
</protein>
<reference evidence="2 3" key="1">
    <citation type="submission" date="2024-09" db="EMBL/GenBank/DDBJ databases">
        <authorList>
            <person name="Sun Q."/>
            <person name="Mori K."/>
        </authorList>
    </citation>
    <scope>NUCLEOTIDE SEQUENCE [LARGE SCALE GENOMIC DNA]</scope>
    <source>
        <strain evidence="2 3">TBRC 5777</strain>
    </source>
</reference>
<accession>A0ABV6JW05</accession>
<organism evidence="2 3">
    <name type="scientific">Roseomonas elaeocarpi</name>
    <dbReference type="NCBI Taxonomy" id="907779"/>
    <lineage>
        <taxon>Bacteria</taxon>
        <taxon>Pseudomonadati</taxon>
        <taxon>Pseudomonadota</taxon>
        <taxon>Alphaproteobacteria</taxon>
        <taxon>Acetobacterales</taxon>
        <taxon>Roseomonadaceae</taxon>
        <taxon>Roseomonas</taxon>
    </lineage>
</organism>
<sequence>MSTSRTAQRMGTAPAPALLHASQVQMGTARMRPVWMRPLWMRPTGMRQPRTPRRDGEGVPGRVPFHPRLLWGLALCLLVLPALPAGAQGRRGAAPPPPRPAARELAVTNHTDTPLRELYLRAAGSGAATPPAPGRGEDLLGEDLLAPDATRRLRLPGRGCSFDVAAVFADDREEARQNLDLCRDGRLALGDPAVPRRIVTVENHAGRPLAELYAQPSGRVPREPSRPAARGAAPGGASPGTGATPGTDEGDEAAVAPDPWGIDRLDDTSVADGGTRRLTLRVPDCRVDLRAVYEDDAAEEKRDVDVCHEARIRFDGSGIPRPPDVPFVLVNRHAAPIAEFYVSAASDSDWGSDRLAGPLDRGGQQRLTAAVDCVADLRAVFPNGAAEERREVDLCATGVVVVRPGWTVAARLDEGAPDLPPPPPRPGSLRLRNRGGVPVVQLYLGAAGAAPDAPAGPDRLGRNVLGAGETLDLQPPEPGACAASLRAVFRDGTELRRDPIDLCSGTEVPLP</sequence>
<feature type="region of interest" description="Disordered" evidence="1">
    <location>
        <begin position="214"/>
        <end position="269"/>
    </location>
</feature>
<proteinExistence type="predicted"/>
<comment type="caution">
    <text evidence="2">The sequence shown here is derived from an EMBL/GenBank/DDBJ whole genome shotgun (WGS) entry which is preliminary data.</text>
</comment>
<gene>
    <name evidence="2" type="ORF">ACFFGY_16780</name>
</gene>
<name>A0ABV6JW05_9PROT</name>
<evidence type="ECO:0000256" key="1">
    <source>
        <dbReference type="SAM" id="MobiDB-lite"/>
    </source>
</evidence>